<dbReference type="Gene3D" id="2.60.120.620">
    <property type="entry name" value="q2cbj1_9rhob like domain"/>
    <property type="match status" value="1"/>
</dbReference>
<organism evidence="1">
    <name type="scientific">marine metagenome</name>
    <dbReference type="NCBI Taxonomy" id="408172"/>
    <lineage>
        <taxon>unclassified sequences</taxon>
        <taxon>metagenomes</taxon>
        <taxon>ecological metagenomes</taxon>
    </lineage>
</organism>
<name>A0A381Z4W1_9ZZZZ</name>
<dbReference type="InterPro" id="IPR008775">
    <property type="entry name" value="Phytyl_CoA_dOase-like"/>
</dbReference>
<dbReference type="Pfam" id="PF05721">
    <property type="entry name" value="PhyH"/>
    <property type="match status" value="1"/>
</dbReference>
<sequence length="200" mass="22606">MEEKTQDYLFDLQGYLVLEGAICDEDLQLINQWIDDHWDYVENPWIEGGEKGQDRSRWIDNNIQTHTYNIENGINFQNIIEGGEVFEKLIDHPSWISLIRKYVNSAVNGLSIHENFITVRGIGGYIHIHCGGHVPLSYLTFRQENTGEWMVGQINVLMALDDIGPGDGAPVLVPSSHQCTEIHPRLESNGKGLVYDGITG</sequence>
<proteinExistence type="predicted"/>
<evidence type="ECO:0000313" key="1">
    <source>
        <dbReference type="EMBL" id="SVA83981.1"/>
    </source>
</evidence>
<evidence type="ECO:0008006" key="2">
    <source>
        <dbReference type="Google" id="ProtNLM"/>
    </source>
</evidence>
<feature type="non-terminal residue" evidence="1">
    <location>
        <position position="200"/>
    </location>
</feature>
<gene>
    <name evidence="1" type="ORF">METZ01_LOCUS136835</name>
</gene>
<reference evidence="1" key="1">
    <citation type="submission" date="2018-05" db="EMBL/GenBank/DDBJ databases">
        <authorList>
            <person name="Lanie J.A."/>
            <person name="Ng W.-L."/>
            <person name="Kazmierczak K.M."/>
            <person name="Andrzejewski T.M."/>
            <person name="Davidsen T.M."/>
            <person name="Wayne K.J."/>
            <person name="Tettelin H."/>
            <person name="Glass J.I."/>
            <person name="Rusch D."/>
            <person name="Podicherti R."/>
            <person name="Tsui H.-C.T."/>
            <person name="Winkler M.E."/>
        </authorList>
    </citation>
    <scope>NUCLEOTIDE SEQUENCE</scope>
</reference>
<accession>A0A381Z4W1</accession>
<protein>
    <recommendedName>
        <fullName evidence="2">Phytanoyl-CoA dioxygenase</fullName>
    </recommendedName>
</protein>
<dbReference type="AlphaFoldDB" id="A0A381Z4W1"/>
<dbReference type="SUPFAM" id="SSF51197">
    <property type="entry name" value="Clavaminate synthase-like"/>
    <property type="match status" value="1"/>
</dbReference>
<dbReference type="EMBL" id="UINC01019866">
    <property type="protein sequence ID" value="SVA83981.1"/>
    <property type="molecule type" value="Genomic_DNA"/>
</dbReference>